<feature type="compositionally biased region" description="Pro residues" evidence="1">
    <location>
        <begin position="309"/>
        <end position="332"/>
    </location>
</feature>
<feature type="region of interest" description="Disordered" evidence="1">
    <location>
        <begin position="267"/>
        <end position="332"/>
    </location>
</feature>
<feature type="compositionally biased region" description="Acidic residues" evidence="1">
    <location>
        <begin position="277"/>
        <end position="292"/>
    </location>
</feature>
<dbReference type="AlphaFoldDB" id="A0A2M7V3C6"/>
<feature type="region of interest" description="Disordered" evidence="1">
    <location>
        <begin position="1"/>
        <end position="23"/>
    </location>
</feature>
<evidence type="ECO:0000313" key="4">
    <source>
        <dbReference type="Proteomes" id="UP000230078"/>
    </source>
</evidence>
<keyword evidence="2" id="KW-0812">Transmembrane</keyword>
<keyword evidence="2" id="KW-1133">Transmembrane helix</keyword>
<sequence>MSDTNVHDLNPPPNALGDARPDQTRSFQVSGADLDRAAGLAEREKRRNMRRDTGRDWTFILGWVLLALVILGVGGILVWKYTESVDTRIASVEKVNTDQGTAISSAATKTELSAVDADQKATATKLSRFVGGEIWSPGKEAGMWDKGEIKPEDSTFGKLKTEQTAMKTSLDELKTAQADLQAAINGDATRLGLKKRMTATETKAETLDRKIRYQHDQAYQQKILGWVETRLDLLKKLNINSSQSEIKKLEQRQDDLRSKLKLEPIVRELHLTPTDEPSTEDVPADDATEPTDEQAQPEPAPTDTVDTPPTEPLPVPVADPAPAPAPTEPLLR</sequence>
<name>A0A2M7V3C6_9BACT</name>
<accession>A0A2M7V3C6</accession>
<reference evidence="4" key="1">
    <citation type="submission" date="2017-09" db="EMBL/GenBank/DDBJ databases">
        <title>Depth-based differentiation of microbial function through sediment-hosted aquifers and enrichment of novel symbionts in the deep terrestrial subsurface.</title>
        <authorList>
            <person name="Probst A.J."/>
            <person name="Ladd B."/>
            <person name="Jarett J.K."/>
            <person name="Geller-Mcgrath D.E."/>
            <person name="Sieber C.M.K."/>
            <person name="Emerson J.B."/>
            <person name="Anantharaman K."/>
            <person name="Thomas B.C."/>
            <person name="Malmstrom R."/>
            <person name="Stieglmeier M."/>
            <person name="Klingl A."/>
            <person name="Woyke T."/>
            <person name="Ryan C.M."/>
            <person name="Banfield J.F."/>
        </authorList>
    </citation>
    <scope>NUCLEOTIDE SEQUENCE [LARGE SCALE GENOMIC DNA]</scope>
</reference>
<keyword evidence="2" id="KW-0472">Membrane</keyword>
<proteinExistence type="predicted"/>
<comment type="caution">
    <text evidence="3">The sequence shown here is derived from an EMBL/GenBank/DDBJ whole genome shotgun (WGS) entry which is preliminary data.</text>
</comment>
<evidence type="ECO:0000256" key="2">
    <source>
        <dbReference type="SAM" id="Phobius"/>
    </source>
</evidence>
<gene>
    <name evidence="3" type="ORF">COX83_02965</name>
</gene>
<evidence type="ECO:0000256" key="1">
    <source>
        <dbReference type="SAM" id="MobiDB-lite"/>
    </source>
</evidence>
<feature type="transmembrane region" description="Helical" evidence="2">
    <location>
        <begin position="57"/>
        <end position="79"/>
    </location>
</feature>
<dbReference type="EMBL" id="PFPI01000038">
    <property type="protein sequence ID" value="PIZ92984.1"/>
    <property type="molecule type" value="Genomic_DNA"/>
</dbReference>
<evidence type="ECO:0000313" key="3">
    <source>
        <dbReference type="EMBL" id="PIZ92984.1"/>
    </source>
</evidence>
<protein>
    <submittedName>
        <fullName evidence="3">Uncharacterized protein</fullName>
    </submittedName>
</protein>
<dbReference type="Proteomes" id="UP000230078">
    <property type="component" value="Unassembled WGS sequence"/>
</dbReference>
<organism evidence="3 4">
    <name type="scientific">Candidatus Magasanikbacteria bacterium CG_4_10_14_0_2_um_filter_41_31</name>
    <dbReference type="NCBI Taxonomy" id="1974639"/>
    <lineage>
        <taxon>Bacteria</taxon>
        <taxon>Candidatus Magasanikiibacteriota</taxon>
    </lineage>
</organism>